<comment type="caution">
    <text evidence="2">The sequence shown here is derived from an EMBL/GenBank/DDBJ whole genome shotgun (WGS) entry which is preliminary data.</text>
</comment>
<dbReference type="Gramene" id="TVU30770">
    <property type="protein sequence ID" value="TVU30770"/>
    <property type="gene ID" value="EJB05_22409"/>
</dbReference>
<evidence type="ECO:0000313" key="3">
    <source>
        <dbReference type="Proteomes" id="UP000324897"/>
    </source>
</evidence>
<accession>A0A5J9V657</accession>
<evidence type="ECO:0000313" key="2">
    <source>
        <dbReference type="EMBL" id="TVU30770.1"/>
    </source>
</evidence>
<protein>
    <submittedName>
        <fullName evidence="2">Uncharacterized protein</fullName>
    </submittedName>
</protein>
<gene>
    <name evidence="2" type="ORF">EJB05_22409</name>
</gene>
<dbReference type="Proteomes" id="UP000324897">
    <property type="component" value="Chromosome 1"/>
</dbReference>
<sequence>MPRFFWLAGELHLDLVAGPLKELQRLAKLRRLHEIHPLDPASTTSSARRWSGGFGVHATAPADPASTLPGGLRGRRISGTAASMTSQRIHVQRWRIPCALASGRERADGTPHGDEDLRPDAPPVLDSPCTTIPSSTSLKNEQDLEMILSTSSWPTLFY</sequence>
<keyword evidence="3" id="KW-1185">Reference proteome</keyword>
<feature type="compositionally biased region" description="Basic and acidic residues" evidence="1">
    <location>
        <begin position="103"/>
        <end position="119"/>
    </location>
</feature>
<dbReference type="AlphaFoldDB" id="A0A5J9V657"/>
<feature type="region of interest" description="Disordered" evidence="1">
    <location>
        <begin position="102"/>
        <end position="125"/>
    </location>
</feature>
<reference evidence="2 3" key="1">
    <citation type="journal article" date="2019" name="Sci. Rep.">
        <title>A high-quality genome of Eragrostis curvula grass provides insights into Poaceae evolution and supports new strategies to enhance forage quality.</title>
        <authorList>
            <person name="Carballo J."/>
            <person name="Santos B.A.C.M."/>
            <person name="Zappacosta D."/>
            <person name="Garbus I."/>
            <person name="Selva J.P."/>
            <person name="Gallo C.A."/>
            <person name="Diaz A."/>
            <person name="Albertini E."/>
            <person name="Caccamo M."/>
            <person name="Echenique V."/>
        </authorList>
    </citation>
    <scope>NUCLEOTIDE SEQUENCE [LARGE SCALE GENOMIC DNA]</scope>
    <source>
        <strain evidence="3">cv. Victoria</strain>
        <tissue evidence="2">Leaf</tissue>
    </source>
</reference>
<dbReference type="EMBL" id="RWGY01000011">
    <property type="protein sequence ID" value="TVU30770.1"/>
    <property type="molecule type" value="Genomic_DNA"/>
</dbReference>
<organism evidence="2 3">
    <name type="scientific">Eragrostis curvula</name>
    <name type="common">weeping love grass</name>
    <dbReference type="NCBI Taxonomy" id="38414"/>
    <lineage>
        <taxon>Eukaryota</taxon>
        <taxon>Viridiplantae</taxon>
        <taxon>Streptophyta</taxon>
        <taxon>Embryophyta</taxon>
        <taxon>Tracheophyta</taxon>
        <taxon>Spermatophyta</taxon>
        <taxon>Magnoliopsida</taxon>
        <taxon>Liliopsida</taxon>
        <taxon>Poales</taxon>
        <taxon>Poaceae</taxon>
        <taxon>PACMAD clade</taxon>
        <taxon>Chloridoideae</taxon>
        <taxon>Eragrostideae</taxon>
        <taxon>Eragrostidinae</taxon>
        <taxon>Eragrostis</taxon>
    </lineage>
</organism>
<evidence type="ECO:0000256" key="1">
    <source>
        <dbReference type="SAM" id="MobiDB-lite"/>
    </source>
</evidence>
<proteinExistence type="predicted"/>
<name>A0A5J9V657_9POAL</name>